<dbReference type="SUPFAM" id="SSF90257">
    <property type="entry name" value="Myosin rod fragments"/>
    <property type="match status" value="1"/>
</dbReference>
<comment type="caution">
    <text evidence="3">The sequence shown here is derived from an EMBL/GenBank/DDBJ whole genome shotgun (WGS) entry which is preliminary data.</text>
</comment>
<proteinExistence type="predicted"/>
<evidence type="ECO:0000256" key="1">
    <source>
        <dbReference type="SAM" id="Coils"/>
    </source>
</evidence>
<reference evidence="3" key="1">
    <citation type="submission" date="2021-02" db="EMBL/GenBank/DDBJ databases">
        <authorList>
            <person name="Dougan E. K."/>
            <person name="Rhodes N."/>
            <person name="Thang M."/>
            <person name="Chan C."/>
        </authorList>
    </citation>
    <scope>NUCLEOTIDE SEQUENCE</scope>
</reference>
<dbReference type="EMBL" id="CAJNDS010002321">
    <property type="protein sequence ID" value="CAE7430635.1"/>
    <property type="molecule type" value="Genomic_DNA"/>
</dbReference>
<accession>A0A812RBL6</accession>
<dbReference type="Proteomes" id="UP000604046">
    <property type="component" value="Unassembled WGS sequence"/>
</dbReference>
<dbReference type="OrthoDB" id="425384at2759"/>
<gene>
    <name evidence="3" type="ORF">SNAT2548_LOCUS23406</name>
</gene>
<keyword evidence="1" id="KW-0175">Coiled coil</keyword>
<evidence type="ECO:0000313" key="3">
    <source>
        <dbReference type="EMBL" id="CAE7430635.1"/>
    </source>
</evidence>
<dbReference type="AlphaFoldDB" id="A0A812RBL6"/>
<protein>
    <submittedName>
        <fullName evidence="3">Uncharacterized protein</fullName>
    </submittedName>
</protein>
<feature type="region of interest" description="Disordered" evidence="2">
    <location>
        <begin position="285"/>
        <end position="310"/>
    </location>
</feature>
<feature type="coiled-coil region" evidence="1">
    <location>
        <begin position="168"/>
        <end position="220"/>
    </location>
</feature>
<sequence length="430" mass="47750">MHLPSRIDVASSHQDGVVRAGSVVQVLPGRQFPSFSSGDIGVVQRVDEEARTCDVLFDHGAGPLTVAMRHLKLSQDTTPLGQNSARMEHGAYGAVQALYSPKAAKRLPNDIEAQLTAQQHLLNSMEARLVACEAALSVEDARGKPAGRLVAARVAALEGAHQAEVNDLRRALNEAVGLSREQDNLHRKHRTAGRELEQLFQGLEQRCQSLQEIARRLETDLSGLTGTMSSHERRAANLQDVVASSNTGLSELAALLEGQERRTVDLAQALSSARKDLVEVSDRFETSRRSVHDPERRRDRELKSPASTREGQDEIWKALRELQELVVHESEHRAAGLREVLGVIGKDAEQLRSELSRHETEIEGRCKAEGFKIKHHIAESQARISEYEKQTTRLDKRLDAISQALSAERNARIEAFVWLEEQAVFVLMRV</sequence>
<evidence type="ECO:0000313" key="4">
    <source>
        <dbReference type="Proteomes" id="UP000604046"/>
    </source>
</evidence>
<feature type="compositionally biased region" description="Basic and acidic residues" evidence="2">
    <location>
        <begin position="285"/>
        <end position="303"/>
    </location>
</feature>
<name>A0A812RBL6_9DINO</name>
<evidence type="ECO:0000256" key="2">
    <source>
        <dbReference type="SAM" id="MobiDB-lite"/>
    </source>
</evidence>
<keyword evidence="4" id="KW-1185">Reference proteome</keyword>
<organism evidence="3 4">
    <name type="scientific">Symbiodinium natans</name>
    <dbReference type="NCBI Taxonomy" id="878477"/>
    <lineage>
        <taxon>Eukaryota</taxon>
        <taxon>Sar</taxon>
        <taxon>Alveolata</taxon>
        <taxon>Dinophyceae</taxon>
        <taxon>Suessiales</taxon>
        <taxon>Symbiodiniaceae</taxon>
        <taxon>Symbiodinium</taxon>
    </lineage>
</organism>